<reference evidence="1 2" key="1">
    <citation type="submission" date="2019-04" db="EMBL/GenBank/DDBJ databases">
        <title>Sphingobacterium olei sp. nov., isolated from oil-contaminated soil.</title>
        <authorList>
            <person name="Liu B."/>
        </authorList>
    </citation>
    <scope>NUCLEOTIDE SEQUENCE [LARGE SCALE GENOMIC DNA]</scope>
    <source>
        <strain evidence="1 2">Y3L14</strain>
    </source>
</reference>
<dbReference type="Proteomes" id="UP000309872">
    <property type="component" value="Unassembled WGS sequence"/>
</dbReference>
<evidence type="ECO:0000313" key="2">
    <source>
        <dbReference type="Proteomes" id="UP000309872"/>
    </source>
</evidence>
<dbReference type="Gene3D" id="2.40.128.640">
    <property type="match status" value="1"/>
</dbReference>
<organism evidence="1 2">
    <name type="scientific">Sphingobacterium alkalisoli</name>
    <dbReference type="NCBI Taxonomy" id="1874115"/>
    <lineage>
        <taxon>Bacteria</taxon>
        <taxon>Pseudomonadati</taxon>
        <taxon>Bacteroidota</taxon>
        <taxon>Sphingobacteriia</taxon>
        <taxon>Sphingobacteriales</taxon>
        <taxon>Sphingobacteriaceae</taxon>
        <taxon>Sphingobacterium</taxon>
    </lineage>
</organism>
<dbReference type="InterPro" id="IPR007298">
    <property type="entry name" value="Cu-R_lipoprotein_NlpE"/>
</dbReference>
<name>A0A4U0H800_9SPHI</name>
<dbReference type="Pfam" id="PF04170">
    <property type="entry name" value="NlpE"/>
    <property type="match status" value="1"/>
</dbReference>
<dbReference type="EMBL" id="SUKA01000002">
    <property type="protein sequence ID" value="TJY66512.1"/>
    <property type="molecule type" value="Genomic_DNA"/>
</dbReference>
<sequence>MRIFLTILFSILGAFLLFMSCINNKKSSNTLDKKENLEFLSANVVGHYSGKLPCADCEAINTVLELGKDHSYELVYTYVGKSSDKFIKNGNWKIEKNNLILEGLDYEYKIVDGVLWQLDLAGNTIIGDLAENYQLEKVK</sequence>
<keyword evidence="2" id="KW-1185">Reference proteome</keyword>
<dbReference type="PROSITE" id="PS51257">
    <property type="entry name" value="PROKAR_LIPOPROTEIN"/>
    <property type="match status" value="1"/>
</dbReference>
<gene>
    <name evidence="1" type="ORF">FAZ19_06205</name>
</gene>
<dbReference type="AlphaFoldDB" id="A0A4U0H800"/>
<accession>A0A4U0H800</accession>
<protein>
    <submittedName>
        <fullName evidence="1">Copper resistance protein NlpE</fullName>
    </submittedName>
</protein>
<proteinExistence type="predicted"/>
<comment type="caution">
    <text evidence="1">The sequence shown here is derived from an EMBL/GenBank/DDBJ whole genome shotgun (WGS) entry which is preliminary data.</text>
</comment>
<dbReference type="OrthoDB" id="5348860at2"/>
<evidence type="ECO:0000313" key="1">
    <source>
        <dbReference type="EMBL" id="TJY66512.1"/>
    </source>
</evidence>